<dbReference type="Pfam" id="PF12804">
    <property type="entry name" value="NTP_transf_3"/>
    <property type="match status" value="1"/>
</dbReference>
<evidence type="ECO:0000256" key="1">
    <source>
        <dbReference type="ARBA" id="ARBA00022679"/>
    </source>
</evidence>
<keyword evidence="1 3" id="KW-0808">Transferase</keyword>
<sequence>MIAAIILAGGRASRLGGADKAAIDVDGRPLIDAAYAAVSGASPVIAVGPPSIARSGVIVVQEDPPFGGPVAGVATAITALADTDSPAETWLLACDLPRAELIVAQLRDVPIPEDADGVILTDQTGREQWLAGRYRLSSLRSALDALPEVAGVSMRRLLAVMSIHTIADRVGATLDLDTWDDVEQYRDQEDPV</sequence>
<dbReference type="Gene3D" id="3.90.550.10">
    <property type="entry name" value="Spore Coat Polysaccharide Biosynthesis Protein SpsA, Chain A"/>
    <property type="match status" value="1"/>
</dbReference>
<accession>A0ABZ2TZV6</accession>
<evidence type="ECO:0000313" key="4">
    <source>
        <dbReference type="Proteomes" id="UP001479933"/>
    </source>
</evidence>
<dbReference type="InterPro" id="IPR029044">
    <property type="entry name" value="Nucleotide-diphossugar_trans"/>
</dbReference>
<organism evidence="3 4">
    <name type="scientific">Gordonia hydrophobica</name>
    <dbReference type="NCBI Taxonomy" id="40516"/>
    <lineage>
        <taxon>Bacteria</taxon>
        <taxon>Bacillati</taxon>
        <taxon>Actinomycetota</taxon>
        <taxon>Actinomycetes</taxon>
        <taxon>Mycobacteriales</taxon>
        <taxon>Gordoniaceae</taxon>
        <taxon>Gordonia</taxon>
    </lineage>
</organism>
<dbReference type="RefSeq" id="WP_066172113.1">
    <property type="nucleotide sequence ID" value="NZ_CP136137.1"/>
</dbReference>
<keyword evidence="4" id="KW-1185">Reference proteome</keyword>
<feature type="domain" description="MobA-like NTP transferase" evidence="2">
    <location>
        <begin position="4"/>
        <end position="159"/>
    </location>
</feature>
<dbReference type="SUPFAM" id="SSF53448">
    <property type="entry name" value="Nucleotide-diphospho-sugar transferases"/>
    <property type="match status" value="1"/>
</dbReference>
<dbReference type="Proteomes" id="UP001479933">
    <property type="component" value="Chromosome"/>
</dbReference>
<name>A0ABZ2TZV6_9ACTN</name>
<evidence type="ECO:0000313" key="3">
    <source>
        <dbReference type="EMBL" id="WYY05909.1"/>
    </source>
</evidence>
<reference evidence="3 4" key="1">
    <citation type="journal article" date="2023" name="Virus Evol.">
        <title>Computational host range prediction-The good, the bad, and the ugly.</title>
        <authorList>
            <person name="Howell A.A."/>
            <person name="Versoza C.J."/>
            <person name="Pfeifer S.P."/>
        </authorList>
    </citation>
    <scope>NUCLEOTIDE SEQUENCE [LARGE SCALE GENOMIC DNA]</scope>
    <source>
        <strain evidence="3 4">1610/1b</strain>
    </source>
</reference>
<dbReference type="GO" id="GO:0016740">
    <property type="term" value="F:transferase activity"/>
    <property type="evidence" value="ECO:0007669"/>
    <property type="project" value="UniProtKB-KW"/>
</dbReference>
<evidence type="ECO:0000259" key="2">
    <source>
        <dbReference type="Pfam" id="PF12804"/>
    </source>
</evidence>
<gene>
    <name evidence="3" type="ORF">RVF87_12535</name>
</gene>
<dbReference type="EMBL" id="CP136137">
    <property type="protein sequence ID" value="WYY05909.1"/>
    <property type="molecule type" value="Genomic_DNA"/>
</dbReference>
<dbReference type="InterPro" id="IPR025877">
    <property type="entry name" value="MobA-like_NTP_Trfase"/>
</dbReference>
<proteinExistence type="predicted"/>
<dbReference type="PANTHER" id="PTHR19136">
    <property type="entry name" value="MOLYBDENUM COFACTOR GUANYLYLTRANSFERASE"/>
    <property type="match status" value="1"/>
</dbReference>
<protein>
    <submittedName>
        <fullName evidence="3">NTP transferase domain-containing protein</fullName>
    </submittedName>
</protein>
<dbReference type="PANTHER" id="PTHR19136:SF81">
    <property type="entry name" value="MOLYBDENUM COFACTOR GUANYLYLTRANSFERASE"/>
    <property type="match status" value="1"/>
</dbReference>